<organism evidence="1 2">
    <name type="scientific">Aspergillus lentulus</name>
    <dbReference type="NCBI Taxonomy" id="293939"/>
    <lineage>
        <taxon>Eukaryota</taxon>
        <taxon>Fungi</taxon>
        <taxon>Dikarya</taxon>
        <taxon>Ascomycota</taxon>
        <taxon>Pezizomycotina</taxon>
        <taxon>Eurotiomycetes</taxon>
        <taxon>Eurotiomycetidae</taxon>
        <taxon>Eurotiales</taxon>
        <taxon>Aspergillaceae</taxon>
        <taxon>Aspergillus</taxon>
        <taxon>Aspergillus subgen. Fumigati</taxon>
    </lineage>
</organism>
<dbReference type="EMBL" id="BLKI01000105">
    <property type="protein sequence ID" value="GFF92847.1"/>
    <property type="molecule type" value="Genomic_DNA"/>
</dbReference>
<protein>
    <submittedName>
        <fullName evidence="1">Uncharacterized protein</fullName>
    </submittedName>
</protein>
<gene>
    <name evidence="1" type="ORF">IFM60648_09884</name>
</gene>
<evidence type="ECO:0000313" key="1">
    <source>
        <dbReference type="EMBL" id="GFF92847.1"/>
    </source>
</evidence>
<proteinExistence type="predicted"/>
<accession>A0ABQ1B326</accession>
<name>A0ABQ1B326_ASPLE</name>
<comment type="caution">
    <text evidence="1">The sequence shown here is derived from an EMBL/GenBank/DDBJ whole genome shotgun (WGS) entry which is preliminary data.</text>
</comment>
<keyword evidence="2" id="KW-1185">Reference proteome</keyword>
<sequence>MTPVEARLEQFTRPQALVFVVAFPQKNHRGPAVADGSDHGRGPQIEPGHRVTTCHWSSWKDVDWVDILRVGGDSTNRTAGEVHSEEIDVALFHGRTNVRDLLAAARGTLAFADGQHIGNRSEDQLVPF</sequence>
<dbReference type="Proteomes" id="UP000465220">
    <property type="component" value="Unassembled WGS sequence"/>
</dbReference>
<reference evidence="1 2" key="1">
    <citation type="submission" date="2020-01" db="EMBL/GenBank/DDBJ databases">
        <title>Draft genome sequence of Aspergillus lentulus IFM 60648.</title>
        <authorList>
            <person name="Takahashi H."/>
            <person name="Yaguchi T."/>
        </authorList>
    </citation>
    <scope>NUCLEOTIDE SEQUENCE [LARGE SCALE GENOMIC DNA]</scope>
    <source>
        <strain evidence="1 2">IFM 60648</strain>
    </source>
</reference>
<evidence type="ECO:0000313" key="2">
    <source>
        <dbReference type="Proteomes" id="UP000465220"/>
    </source>
</evidence>